<comment type="cofactor">
    <cofactor evidence="20">
        <name>Mg(2+)</name>
        <dbReference type="ChEBI" id="CHEBI:18420"/>
    </cofactor>
    <cofactor evidence="20">
        <name>Mn(2+)</name>
        <dbReference type="ChEBI" id="CHEBI:29035"/>
    </cofactor>
    <text evidence="20">Binds 2 magnesium or manganese ions per subunit.</text>
</comment>
<evidence type="ECO:0000256" key="2">
    <source>
        <dbReference type="ARBA" id="ARBA00003921"/>
    </source>
</evidence>
<dbReference type="InterPro" id="IPR013815">
    <property type="entry name" value="ATP_grasp_subdomain_1"/>
</dbReference>
<dbReference type="InterPro" id="IPR011761">
    <property type="entry name" value="ATP-grasp"/>
</dbReference>
<dbReference type="STRING" id="336831.WG68_13010"/>
<keyword evidence="24" id="KW-1185">Reference proteome</keyword>
<keyword evidence="10 21" id="KW-0547">Nucleotide-binding</keyword>
<dbReference type="SUPFAM" id="SSF56059">
    <property type="entry name" value="Glutathione synthetase ATP-binding domain-like"/>
    <property type="match status" value="1"/>
</dbReference>
<dbReference type="PANTHER" id="PTHR23132:SF23">
    <property type="entry name" value="D-ALANINE--D-ALANINE LIGASE B"/>
    <property type="match status" value="1"/>
</dbReference>
<dbReference type="PROSITE" id="PS00844">
    <property type="entry name" value="DALA_DALA_LIGASE_2"/>
    <property type="match status" value="1"/>
</dbReference>
<feature type="active site" evidence="19">
    <location>
        <position position="17"/>
    </location>
</feature>
<keyword evidence="9 20" id="KW-0479">Metal-binding</keyword>
<evidence type="ECO:0000256" key="13">
    <source>
        <dbReference type="ARBA" id="ARBA00022960"/>
    </source>
</evidence>
<dbReference type="FunFam" id="3.40.50.20:FF:000013">
    <property type="entry name" value="D-alanine--D-alanine ligase"/>
    <property type="match status" value="1"/>
</dbReference>
<keyword evidence="14 18" id="KW-0573">Peptidoglycan synthesis</keyword>
<keyword evidence="16 18" id="KW-0961">Cell wall biogenesis/degradation</keyword>
<feature type="active site" evidence="19">
    <location>
        <position position="278"/>
    </location>
</feature>
<evidence type="ECO:0000256" key="18">
    <source>
        <dbReference type="HAMAP-Rule" id="MF_00047"/>
    </source>
</evidence>
<dbReference type="PANTHER" id="PTHR23132">
    <property type="entry name" value="D-ALANINE--D-ALANINE LIGASE"/>
    <property type="match status" value="1"/>
</dbReference>
<protein>
    <recommendedName>
        <fullName evidence="6 18">D-alanine--D-alanine ligase</fullName>
        <ecNumber evidence="6 18">6.3.2.4</ecNumber>
    </recommendedName>
    <alternativeName>
        <fullName evidence="18">D-Ala-D-Ala ligase</fullName>
    </alternativeName>
    <alternativeName>
        <fullName evidence="18">D-alanylalanine synthetase</fullName>
    </alternativeName>
</protein>
<keyword evidence="15 20" id="KW-0464">Manganese</keyword>
<dbReference type="GO" id="GO:0071555">
    <property type="term" value="P:cell wall organization"/>
    <property type="evidence" value="ECO:0007669"/>
    <property type="project" value="UniProtKB-KW"/>
</dbReference>
<dbReference type="EMBL" id="LAHO01000012">
    <property type="protein sequence ID" value="KKO45049.1"/>
    <property type="molecule type" value="Genomic_DNA"/>
</dbReference>
<dbReference type="HAMAP" id="MF_00047">
    <property type="entry name" value="Dala_Dala_lig"/>
    <property type="match status" value="1"/>
</dbReference>
<dbReference type="GO" id="GO:0005524">
    <property type="term" value="F:ATP binding"/>
    <property type="evidence" value="ECO:0007669"/>
    <property type="project" value="UniProtKB-UniRule"/>
</dbReference>
<dbReference type="OrthoDB" id="9813261at2"/>
<evidence type="ECO:0000256" key="5">
    <source>
        <dbReference type="ARBA" id="ARBA00010871"/>
    </source>
</evidence>
<dbReference type="NCBIfam" id="TIGR01205">
    <property type="entry name" value="D_ala_D_alaTIGR"/>
    <property type="match status" value="1"/>
</dbReference>
<evidence type="ECO:0000256" key="9">
    <source>
        <dbReference type="ARBA" id="ARBA00022723"/>
    </source>
</evidence>
<proteinExistence type="inferred from homology"/>
<evidence type="ECO:0000256" key="19">
    <source>
        <dbReference type="PIRSR" id="PIRSR039102-1"/>
    </source>
</evidence>
<comment type="pathway">
    <text evidence="4 18">Cell wall biogenesis; peptidoglycan biosynthesis.</text>
</comment>
<evidence type="ECO:0000256" key="14">
    <source>
        <dbReference type="ARBA" id="ARBA00022984"/>
    </source>
</evidence>
<comment type="cofactor">
    <cofactor evidence="1">
        <name>Mn(2+)</name>
        <dbReference type="ChEBI" id="CHEBI:29035"/>
    </cofactor>
</comment>
<dbReference type="InterPro" id="IPR000291">
    <property type="entry name" value="D-Ala_lig_Van_CS"/>
</dbReference>
<dbReference type="PIRSF" id="PIRSF039102">
    <property type="entry name" value="Ddl/VanB"/>
    <property type="match status" value="1"/>
</dbReference>
<evidence type="ECO:0000256" key="7">
    <source>
        <dbReference type="ARBA" id="ARBA00022490"/>
    </source>
</evidence>
<keyword evidence="11 21" id="KW-0067">ATP-binding</keyword>
<evidence type="ECO:0000256" key="15">
    <source>
        <dbReference type="ARBA" id="ARBA00023211"/>
    </source>
</evidence>
<evidence type="ECO:0000256" key="11">
    <source>
        <dbReference type="ARBA" id="ARBA00022840"/>
    </source>
</evidence>
<dbReference type="Gene3D" id="3.30.1490.20">
    <property type="entry name" value="ATP-grasp fold, A domain"/>
    <property type="match status" value="1"/>
</dbReference>
<comment type="subcellular location">
    <subcellularLocation>
        <location evidence="3 18">Cytoplasm</location>
    </subcellularLocation>
</comment>
<dbReference type="NCBIfam" id="NF002378">
    <property type="entry name" value="PRK01372.1"/>
    <property type="match status" value="1"/>
</dbReference>
<feature type="binding site" evidence="20">
    <location>
        <position position="267"/>
    </location>
    <ligand>
        <name>Mg(2+)</name>
        <dbReference type="ChEBI" id="CHEBI:18420"/>
        <label>2</label>
    </ligand>
</feature>
<keyword evidence="8 18" id="KW-0436">Ligase</keyword>
<feature type="binding site" evidence="20">
    <location>
        <position position="254"/>
    </location>
    <ligand>
        <name>Mg(2+)</name>
        <dbReference type="ChEBI" id="CHEBI:18420"/>
        <label>1</label>
    </ligand>
</feature>
<organism evidence="23 24">
    <name type="scientific">Arsukibacterium ikkense</name>
    <dbReference type="NCBI Taxonomy" id="336831"/>
    <lineage>
        <taxon>Bacteria</taxon>
        <taxon>Pseudomonadati</taxon>
        <taxon>Pseudomonadota</taxon>
        <taxon>Gammaproteobacteria</taxon>
        <taxon>Chromatiales</taxon>
        <taxon>Chromatiaceae</taxon>
        <taxon>Arsukibacterium</taxon>
    </lineage>
</organism>
<comment type="similarity">
    <text evidence="5 18">Belongs to the D-alanine--D-alanine ligase family.</text>
</comment>
<reference evidence="23 24" key="1">
    <citation type="submission" date="2015-03" db="EMBL/GenBank/DDBJ databases">
        <title>Draft genome sequences of two protease-producing strains of Arsukibacterium isolated from two cold and alkaline environments.</title>
        <authorList>
            <person name="Lylloff J.E."/>
            <person name="Skov L.B."/>
            <person name="Jepsen M."/>
            <person name="Hallin P.F."/>
            <person name="Sorensen S.J."/>
            <person name="Stougaard P."/>
            <person name="Glaring M.A."/>
        </authorList>
    </citation>
    <scope>NUCLEOTIDE SEQUENCE [LARGE SCALE GENOMIC DNA]</scope>
    <source>
        <strain evidence="23 24">GCM72</strain>
    </source>
</reference>
<dbReference type="GO" id="GO:0005829">
    <property type="term" value="C:cytosol"/>
    <property type="evidence" value="ECO:0007669"/>
    <property type="project" value="TreeGrafter"/>
</dbReference>
<evidence type="ECO:0000313" key="23">
    <source>
        <dbReference type="EMBL" id="KKO45049.1"/>
    </source>
</evidence>
<dbReference type="InterPro" id="IPR011095">
    <property type="entry name" value="Dala_Dala_lig_C"/>
</dbReference>
<evidence type="ECO:0000256" key="17">
    <source>
        <dbReference type="ARBA" id="ARBA00047614"/>
    </source>
</evidence>
<evidence type="ECO:0000256" key="3">
    <source>
        <dbReference type="ARBA" id="ARBA00004496"/>
    </source>
</evidence>
<dbReference type="InterPro" id="IPR005905">
    <property type="entry name" value="D_ala_D_ala"/>
</dbReference>
<dbReference type="GO" id="GO:0008716">
    <property type="term" value="F:D-alanine-D-alanine ligase activity"/>
    <property type="evidence" value="ECO:0007669"/>
    <property type="project" value="UniProtKB-UniRule"/>
</dbReference>
<dbReference type="Pfam" id="PF01820">
    <property type="entry name" value="Dala_Dala_lig_N"/>
    <property type="match status" value="1"/>
</dbReference>
<comment type="function">
    <text evidence="2 18">Cell wall formation.</text>
</comment>
<evidence type="ECO:0000256" key="16">
    <source>
        <dbReference type="ARBA" id="ARBA00023316"/>
    </source>
</evidence>
<dbReference type="PROSITE" id="PS50975">
    <property type="entry name" value="ATP_GRASP"/>
    <property type="match status" value="1"/>
</dbReference>
<evidence type="ECO:0000256" key="12">
    <source>
        <dbReference type="ARBA" id="ARBA00022842"/>
    </source>
</evidence>
<dbReference type="FunFam" id="3.30.470.20:FF:000008">
    <property type="entry name" value="D-alanine--D-alanine ligase"/>
    <property type="match status" value="1"/>
</dbReference>
<dbReference type="UniPathway" id="UPA00219"/>
<dbReference type="InterPro" id="IPR016185">
    <property type="entry name" value="PreATP-grasp_dom_sf"/>
</dbReference>
<evidence type="ECO:0000313" key="24">
    <source>
        <dbReference type="Proteomes" id="UP000034228"/>
    </source>
</evidence>
<dbReference type="Pfam" id="PF07478">
    <property type="entry name" value="Dala_Dala_lig_C"/>
    <property type="match status" value="1"/>
</dbReference>
<dbReference type="InterPro" id="IPR011127">
    <property type="entry name" value="Dala_Dala_lig_N"/>
</dbReference>
<evidence type="ECO:0000256" key="20">
    <source>
        <dbReference type="PIRSR" id="PIRSR039102-3"/>
    </source>
</evidence>
<accession>A0A0M2V3R4</accession>
<dbReference type="PROSITE" id="PS00843">
    <property type="entry name" value="DALA_DALA_LIGASE_1"/>
    <property type="match status" value="1"/>
</dbReference>
<sequence>MNTFGKVAVMFGGSSAEREVSLRSGTAVLNALQQAGVNAVAFDPAEQPLTALMNDVKADRVFIVLHGRGGEDGTMQGALQLLGLPYTGSGVLGSALAMDKIRCKRLFVAQNLPTAPFAVVHNDTLDYAGLLAELGGKVMVKPANEGSSIGMSAAVNAAELEQAIAAALQYDSEILVERWINGREFTIAILGDTVLPIVEMRTPRAFYDYEAKYQANSTEYLCPAPLTAGQTAAMQHDALAAFKAVGASGWGRVDLMLNEQGEHFLLEVNTVPGMTEKSLVPMAAKAAGLNFSELVLRILQQTQTPEQQSATAVQGE</sequence>
<evidence type="ECO:0000256" key="8">
    <source>
        <dbReference type="ARBA" id="ARBA00022598"/>
    </source>
</evidence>
<gene>
    <name evidence="18" type="primary">ddl</name>
    <name evidence="23" type="ORF">WG68_13010</name>
</gene>
<dbReference type="Proteomes" id="UP000034228">
    <property type="component" value="Unassembled WGS sequence"/>
</dbReference>
<evidence type="ECO:0000256" key="1">
    <source>
        <dbReference type="ARBA" id="ARBA00001936"/>
    </source>
</evidence>
<keyword evidence="12 20" id="KW-0460">Magnesium</keyword>
<evidence type="ECO:0000256" key="21">
    <source>
        <dbReference type="PROSITE-ProRule" id="PRU00409"/>
    </source>
</evidence>
<feature type="domain" description="ATP-grasp" evidence="22">
    <location>
        <begin position="104"/>
        <end position="300"/>
    </location>
</feature>
<name>A0A0M2V3R4_9GAMM</name>
<evidence type="ECO:0000256" key="10">
    <source>
        <dbReference type="ARBA" id="ARBA00022741"/>
    </source>
</evidence>
<dbReference type="RefSeq" id="WP_046558130.1">
    <property type="nucleotide sequence ID" value="NZ_LAHO01000012.1"/>
</dbReference>
<evidence type="ECO:0000259" key="22">
    <source>
        <dbReference type="PROSITE" id="PS50975"/>
    </source>
</evidence>
<dbReference type="GO" id="GO:0008360">
    <property type="term" value="P:regulation of cell shape"/>
    <property type="evidence" value="ECO:0007669"/>
    <property type="project" value="UniProtKB-KW"/>
</dbReference>
<dbReference type="PATRIC" id="fig|336831.14.peg.1834"/>
<feature type="binding site" evidence="20">
    <location>
        <position position="267"/>
    </location>
    <ligand>
        <name>Mg(2+)</name>
        <dbReference type="ChEBI" id="CHEBI:18420"/>
        <label>1</label>
    </ligand>
</feature>
<dbReference type="GO" id="GO:0046872">
    <property type="term" value="F:metal ion binding"/>
    <property type="evidence" value="ECO:0007669"/>
    <property type="project" value="UniProtKB-KW"/>
</dbReference>
<dbReference type="Gene3D" id="3.30.470.20">
    <property type="entry name" value="ATP-grasp fold, B domain"/>
    <property type="match status" value="1"/>
</dbReference>
<keyword evidence="13 18" id="KW-0133">Cell shape</keyword>
<dbReference type="AlphaFoldDB" id="A0A0M2V3R4"/>
<dbReference type="EC" id="6.3.2.4" evidence="6 18"/>
<evidence type="ECO:0000256" key="6">
    <source>
        <dbReference type="ARBA" id="ARBA00012216"/>
    </source>
</evidence>
<feature type="active site" evidence="19">
    <location>
        <position position="147"/>
    </location>
</feature>
<dbReference type="GO" id="GO:0009252">
    <property type="term" value="P:peptidoglycan biosynthetic process"/>
    <property type="evidence" value="ECO:0007669"/>
    <property type="project" value="UniProtKB-UniRule"/>
</dbReference>
<dbReference type="SUPFAM" id="SSF52440">
    <property type="entry name" value="PreATP-grasp domain"/>
    <property type="match status" value="1"/>
</dbReference>
<comment type="catalytic activity">
    <reaction evidence="17 18">
        <text>2 D-alanine + ATP = D-alanyl-D-alanine + ADP + phosphate + H(+)</text>
        <dbReference type="Rhea" id="RHEA:11224"/>
        <dbReference type="ChEBI" id="CHEBI:15378"/>
        <dbReference type="ChEBI" id="CHEBI:30616"/>
        <dbReference type="ChEBI" id="CHEBI:43474"/>
        <dbReference type="ChEBI" id="CHEBI:57416"/>
        <dbReference type="ChEBI" id="CHEBI:57822"/>
        <dbReference type="ChEBI" id="CHEBI:456216"/>
        <dbReference type="EC" id="6.3.2.4"/>
    </reaction>
</comment>
<feature type="binding site" evidence="20">
    <location>
        <position position="269"/>
    </location>
    <ligand>
        <name>Mg(2+)</name>
        <dbReference type="ChEBI" id="CHEBI:18420"/>
        <label>2</label>
    </ligand>
</feature>
<keyword evidence="7 18" id="KW-0963">Cytoplasm</keyword>
<evidence type="ECO:0000256" key="4">
    <source>
        <dbReference type="ARBA" id="ARBA00004752"/>
    </source>
</evidence>
<comment type="caution">
    <text evidence="23">The sequence shown here is derived from an EMBL/GenBank/DDBJ whole genome shotgun (WGS) entry which is preliminary data.</text>
</comment>
<dbReference type="Gene3D" id="3.40.50.20">
    <property type="match status" value="1"/>
</dbReference>